<sequence length="464" mass="51544">MIKKVYILLVAALVCPTVFSPLHLYAQYRTDGNYSGLYDSETAASMRRHVSEIASAANQGRKAGSEGEKNAAGYLYNVLKDYGVEMLCLESGDEFGISLADGDTLASRNVIGFVQGYDARLRNRYVIVGARLDNLGTNSMTVNGKPHEQIYFGANGNASGLAMMMELARMVSTNSILFRRSVIFIGLGASSETFAGSWYFLNRSFSDTDAIDAMINLDMLGTGDSGFYAYTASNADLNSILDAMSAELQPVHPEVVAYEPYPSDHRAFYAAEIPAVYFTTGQYPQHNTPKDTGDIIDYGMMERELEYIYNFTVNVANTDDVIAFRPEEKEVRKVPQKEDVVPYYECDFKPSFLNSTDPRQFLTKWVYPYLKYPAEAVKNGIQGTVQVNFVIDKDGKVRDVEVVKSVDPLLDAEAVKVISASPKWRPARVNGQKVNSSMTLPVEFRLEKKSKSGGFGINGRRQSW</sequence>
<keyword evidence="8" id="KW-1133">Transmembrane helix</keyword>
<comment type="caution">
    <text evidence="12">The sequence shown here is derived from an EMBL/GenBank/DDBJ whole genome shotgun (WGS) entry which is preliminary data.</text>
</comment>
<reference evidence="12" key="2">
    <citation type="journal article" date="2021" name="PeerJ">
        <title>Extensive microbial diversity within the chicken gut microbiome revealed by metagenomics and culture.</title>
        <authorList>
            <person name="Gilroy R."/>
            <person name="Ravi A."/>
            <person name="Getino M."/>
            <person name="Pursley I."/>
            <person name="Horton D.L."/>
            <person name="Alikhan N.F."/>
            <person name="Baker D."/>
            <person name="Gharbi K."/>
            <person name="Hall N."/>
            <person name="Watson M."/>
            <person name="Adriaenssens E.M."/>
            <person name="Foster-Nyarko E."/>
            <person name="Jarju S."/>
            <person name="Secka A."/>
            <person name="Antonio M."/>
            <person name="Oren A."/>
            <person name="Chaudhuri R.R."/>
            <person name="La Ragione R."/>
            <person name="Hildebrand F."/>
            <person name="Pallen M.J."/>
        </authorList>
    </citation>
    <scope>NUCLEOTIDE SEQUENCE</scope>
    <source>
        <strain evidence="12">G3-8215</strain>
    </source>
</reference>
<keyword evidence="3" id="KW-0813">Transport</keyword>
<evidence type="ECO:0000256" key="9">
    <source>
        <dbReference type="ARBA" id="ARBA00023136"/>
    </source>
</evidence>
<dbReference type="GO" id="GO:0055085">
    <property type="term" value="P:transmembrane transport"/>
    <property type="evidence" value="ECO:0007669"/>
    <property type="project" value="InterPro"/>
</dbReference>
<gene>
    <name evidence="12" type="ORF">IAB75_08170</name>
</gene>
<comment type="subcellular location">
    <subcellularLocation>
        <location evidence="1">Cell inner membrane</location>
        <topology evidence="1">Single-pass membrane protein</topology>
        <orientation evidence="1">Periplasmic side</orientation>
    </subcellularLocation>
</comment>
<dbReference type="Proteomes" id="UP000725002">
    <property type="component" value="Unassembled WGS sequence"/>
</dbReference>
<keyword evidence="4" id="KW-1003">Cell membrane</keyword>
<keyword evidence="6" id="KW-0812">Transmembrane</keyword>
<dbReference type="Pfam" id="PF03544">
    <property type="entry name" value="TonB_C"/>
    <property type="match status" value="1"/>
</dbReference>
<evidence type="ECO:0000256" key="2">
    <source>
        <dbReference type="ARBA" id="ARBA00006555"/>
    </source>
</evidence>
<evidence type="ECO:0000256" key="4">
    <source>
        <dbReference type="ARBA" id="ARBA00022475"/>
    </source>
</evidence>
<evidence type="ECO:0000259" key="11">
    <source>
        <dbReference type="PROSITE" id="PS52015"/>
    </source>
</evidence>
<keyword evidence="10" id="KW-0732">Signal</keyword>
<evidence type="ECO:0000256" key="6">
    <source>
        <dbReference type="ARBA" id="ARBA00022692"/>
    </source>
</evidence>
<dbReference type="InterPro" id="IPR037682">
    <property type="entry name" value="TonB_C"/>
</dbReference>
<dbReference type="EMBL" id="JADILV010000056">
    <property type="protein sequence ID" value="MBO8484069.1"/>
    <property type="molecule type" value="Genomic_DNA"/>
</dbReference>
<evidence type="ECO:0000313" key="13">
    <source>
        <dbReference type="Proteomes" id="UP000725002"/>
    </source>
</evidence>
<evidence type="ECO:0000313" key="12">
    <source>
        <dbReference type="EMBL" id="MBO8484069.1"/>
    </source>
</evidence>
<dbReference type="GO" id="GO:0031992">
    <property type="term" value="F:energy transducer activity"/>
    <property type="evidence" value="ECO:0007669"/>
    <property type="project" value="TreeGrafter"/>
</dbReference>
<name>A0A940DTD3_9BACT</name>
<dbReference type="AlphaFoldDB" id="A0A940DTD3"/>
<feature type="chain" id="PRO_5037143577" evidence="10">
    <location>
        <begin position="27"/>
        <end position="464"/>
    </location>
</feature>
<accession>A0A940DTD3</accession>
<evidence type="ECO:0000256" key="1">
    <source>
        <dbReference type="ARBA" id="ARBA00004383"/>
    </source>
</evidence>
<protein>
    <submittedName>
        <fullName evidence="12">TonB family protein</fullName>
    </submittedName>
</protein>
<keyword evidence="7" id="KW-0653">Protein transport</keyword>
<keyword evidence="5" id="KW-0997">Cell inner membrane</keyword>
<evidence type="ECO:0000256" key="5">
    <source>
        <dbReference type="ARBA" id="ARBA00022519"/>
    </source>
</evidence>
<evidence type="ECO:0000256" key="7">
    <source>
        <dbReference type="ARBA" id="ARBA00022927"/>
    </source>
</evidence>
<dbReference type="InterPro" id="IPR007484">
    <property type="entry name" value="Peptidase_M28"/>
</dbReference>
<dbReference type="PROSITE" id="PS52015">
    <property type="entry name" value="TONB_CTD"/>
    <property type="match status" value="1"/>
</dbReference>
<feature type="signal peptide" evidence="10">
    <location>
        <begin position="1"/>
        <end position="26"/>
    </location>
</feature>
<dbReference type="InterPro" id="IPR006260">
    <property type="entry name" value="TonB/TolA_C"/>
</dbReference>
<dbReference type="Pfam" id="PF04389">
    <property type="entry name" value="Peptidase_M28"/>
    <property type="match status" value="1"/>
</dbReference>
<organism evidence="12 13">
    <name type="scientific">Candidatus Cryptobacteroides avicola</name>
    <dbReference type="NCBI Taxonomy" id="2840757"/>
    <lineage>
        <taxon>Bacteria</taxon>
        <taxon>Pseudomonadati</taxon>
        <taxon>Bacteroidota</taxon>
        <taxon>Bacteroidia</taxon>
        <taxon>Bacteroidales</taxon>
        <taxon>Candidatus Cryptobacteroides</taxon>
    </lineage>
</organism>
<evidence type="ECO:0000256" key="8">
    <source>
        <dbReference type="ARBA" id="ARBA00022989"/>
    </source>
</evidence>
<dbReference type="SUPFAM" id="SSF74653">
    <property type="entry name" value="TolA/TonB C-terminal domain"/>
    <property type="match status" value="1"/>
</dbReference>
<dbReference type="NCBIfam" id="TIGR01352">
    <property type="entry name" value="tonB_Cterm"/>
    <property type="match status" value="1"/>
</dbReference>
<dbReference type="PANTHER" id="PTHR33446">
    <property type="entry name" value="PROTEIN TONB-RELATED"/>
    <property type="match status" value="1"/>
</dbReference>
<dbReference type="GO" id="GO:0098797">
    <property type="term" value="C:plasma membrane protein complex"/>
    <property type="evidence" value="ECO:0007669"/>
    <property type="project" value="TreeGrafter"/>
</dbReference>
<proteinExistence type="inferred from homology"/>
<reference evidence="12" key="1">
    <citation type="submission" date="2020-10" db="EMBL/GenBank/DDBJ databases">
        <authorList>
            <person name="Gilroy R."/>
        </authorList>
    </citation>
    <scope>NUCLEOTIDE SEQUENCE</scope>
    <source>
        <strain evidence="12">G3-8215</strain>
    </source>
</reference>
<dbReference type="InterPro" id="IPR051045">
    <property type="entry name" value="TonB-dependent_transducer"/>
</dbReference>
<evidence type="ECO:0000256" key="10">
    <source>
        <dbReference type="SAM" id="SignalP"/>
    </source>
</evidence>
<dbReference type="PANTHER" id="PTHR33446:SF2">
    <property type="entry name" value="PROTEIN TONB"/>
    <property type="match status" value="1"/>
</dbReference>
<dbReference type="SUPFAM" id="SSF53187">
    <property type="entry name" value="Zn-dependent exopeptidases"/>
    <property type="match status" value="1"/>
</dbReference>
<dbReference type="Gene3D" id="3.40.630.10">
    <property type="entry name" value="Zn peptidases"/>
    <property type="match status" value="1"/>
</dbReference>
<keyword evidence="9" id="KW-0472">Membrane</keyword>
<feature type="domain" description="TonB C-terminal" evidence="11">
    <location>
        <begin position="357"/>
        <end position="453"/>
    </location>
</feature>
<comment type="similarity">
    <text evidence="2">Belongs to the TonB family.</text>
</comment>
<dbReference type="Gene3D" id="3.30.1150.10">
    <property type="match status" value="1"/>
</dbReference>
<evidence type="ECO:0000256" key="3">
    <source>
        <dbReference type="ARBA" id="ARBA00022448"/>
    </source>
</evidence>
<dbReference type="GO" id="GO:0015031">
    <property type="term" value="P:protein transport"/>
    <property type="evidence" value="ECO:0007669"/>
    <property type="project" value="UniProtKB-KW"/>
</dbReference>